<evidence type="ECO:0000256" key="5">
    <source>
        <dbReference type="ARBA" id="ARBA00022553"/>
    </source>
</evidence>
<name>A0AAV9JFZ6_9PEZI</name>
<dbReference type="InterPro" id="IPR016024">
    <property type="entry name" value="ARM-type_fold"/>
</dbReference>
<accession>A0AAV9JFZ6</accession>
<dbReference type="InterPro" id="IPR003890">
    <property type="entry name" value="MIF4G-like_typ-3"/>
</dbReference>
<dbReference type="PANTHER" id="PTHR23253">
    <property type="entry name" value="EUKARYOTIC TRANSLATION INITIATION FACTOR 4 GAMMA"/>
    <property type="match status" value="1"/>
</dbReference>
<proteinExistence type="inferred from homology"/>
<dbReference type="GO" id="GO:0016281">
    <property type="term" value="C:eukaryotic translation initiation factor 4F complex"/>
    <property type="evidence" value="ECO:0007669"/>
    <property type="project" value="TreeGrafter"/>
</dbReference>
<keyword evidence="3" id="KW-0963">Cytoplasm</keyword>
<evidence type="ECO:0000313" key="10">
    <source>
        <dbReference type="Proteomes" id="UP001324427"/>
    </source>
</evidence>
<keyword evidence="4" id="KW-0396">Initiation factor</keyword>
<evidence type="ECO:0000256" key="6">
    <source>
        <dbReference type="ARBA" id="ARBA00022884"/>
    </source>
</evidence>
<evidence type="ECO:0000256" key="3">
    <source>
        <dbReference type="ARBA" id="ARBA00022490"/>
    </source>
</evidence>
<protein>
    <recommendedName>
        <fullName evidence="8">MIF4G domain-containing protein</fullName>
    </recommendedName>
</protein>
<feature type="domain" description="MIF4G" evidence="8">
    <location>
        <begin position="34"/>
        <end position="257"/>
    </location>
</feature>
<evidence type="ECO:0000256" key="1">
    <source>
        <dbReference type="ARBA" id="ARBA00004496"/>
    </source>
</evidence>
<sequence>MTKVAPASVLAKQRAGDAIDQGAASGHMAPDEVERKVRKALDDMTPENFDEIFRQIEEIVSQAKSETDGRTLREVVRVIFEEACNDGDSTGIYAQLCLKMLKSTGPEIRDESLKDRKGKPVAGAELFRKYLLGQCQEAFERGPEISAAHKAVAASRRALGLTQFVGELYKTRMLTIRTMHECVLRLMEFDGEPDSTTVERLVTLLRTVGATMSEDAQGCLLLATYIQRIDEVLLKCDSLPSRSRSLILDLNELRKAGWKVEGSTNGHDAALTSQAV</sequence>
<keyword evidence="6" id="KW-0694">RNA-binding</keyword>
<gene>
    <name evidence="9" type="ORF">LTR36_004623</name>
</gene>
<dbReference type="SMART" id="SM00543">
    <property type="entry name" value="MIF4G"/>
    <property type="match status" value="1"/>
</dbReference>
<keyword evidence="5" id="KW-0597">Phosphoprotein</keyword>
<dbReference type="GO" id="GO:0003729">
    <property type="term" value="F:mRNA binding"/>
    <property type="evidence" value="ECO:0007669"/>
    <property type="project" value="TreeGrafter"/>
</dbReference>
<evidence type="ECO:0000259" key="8">
    <source>
        <dbReference type="SMART" id="SM00543"/>
    </source>
</evidence>
<dbReference type="FunFam" id="1.25.40.180:FF:000020">
    <property type="entry name" value="Eukaryotic translation initiation factor subunit"/>
    <property type="match status" value="1"/>
</dbReference>
<reference evidence="9 10" key="1">
    <citation type="submission" date="2021-11" db="EMBL/GenBank/DDBJ databases">
        <title>Black yeast isolated from Biological Soil Crust.</title>
        <authorList>
            <person name="Kurbessoian T."/>
        </authorList>
    </citation>
    <scope>NUCLEOTIDE SEQUENCE [LARGE SCALE GENOMIC DNA]</scope>
    <source>
        <strain evidence="9 10">CCFEE 5522</strain>
    </source>
</reference>
<comment type="caution">
    <text evidence="9">The sequence shown here is derived from an EMBL/GenBank/DDBJ whole genome shotgun (WGS) entry which is preliminary data.</text>
</comment>
<evidence type="ECO:0000313" key="9">
    <source>
        <dbReference type="EMBL" id="KAK4544125.1"/>
    </source>
</evidence>
<keyword evidence="10" id="KW-1185">Reference proteome</keyword>
<evidence type="ECO:0000256" key="2">
    <source>
        <dbReference type="ARBA" id="ARBA00005775"/>
    </source>
</evidence>
<dbReference type="GO" id="GO:0003743">
    <property type="term" value="F:translation initiation factor activity"/>
    <property type="evidence" value="ECO:0007669"/>
    <property type="project" value="UniProtKB-KW"/>
</dbReference>
<organism evidence="9 10">
    <name type="scientific">Oleoguttula mirabilis</name>
    <dbReference type="NCBI Taxonomy" id="1507867"/>
    <lineage>
        <taxon>Eukaryota</taxon>
        <taxon>Fungi</taxon>
        <taxon>Dikarya</taxon>
        <taxon>Ascomycota</taxon>
        <taxon>Pezizomycotina</taxon>
        <taxon>Dothideomycetes</taxon>
        <taxon>Dothideomycetidae</taxon>
        <taxon>Mycosphaerellales</taxon>
        <taxon>Teratosphaeriaceae</taxon>
        <taxon>Oleoguttula</taxon>
    </lineage>
</organism>
<evidence type="ECO:0000256" key="7">
    <source>
        <dbReference type="ARBA" id="ARBA00022917"/>
    </source>
</evidence>
<dbReference type="Pfam" id="PF02854">
    <property type="entry name" value="MIF4G"/>
    <property type="match status" value="1"/>
</dbReference>
<keyword evidence="7" id="KW-0648">Protein biosynthesis</keyword>
<evidence type="ECO:0000256" key="4">
    <source>
        <dbReference type="ARBA" id="ARBA00022540"/>
    </source>
</evidence>
<dbReference type="AlphaFoldDB" id="A0AAV9JFZ6"/>
<dbReference type="EMBL" id="JAVFHQ010000027">
    <property type="protein sequence ID" value="KAK4544125.1"/>
    <property type="molecule type" value="Genomic_DNA"/>
</dbReference>
<comment type="subcellular location">
    <subcellularLocation>
        <location evidence="1">Cytoplasm</location>
    </subcellularLocation>
</comment>
<comment type="similarity">
    <text evidence="2">Belongs to the eukaryotic initiation factor 4G family.</text>
</comment>
<dbReference type="SUPFAM" id="SSF48371">
    <property type="entry name" value="ARM repeat"/>
    <property type="match status" value="1"/>
</dbReference>
<dbReference type="GO" id="GO:0010494">
    <property type="term" value="C:cytoplasmic stress granule"/>
    <property type="evidence" value="ECO:0007669"/>
    <property type="project" value="UniProtKB-ARBA"/>
</dbReference>
<dbReference type="Proteomes" id="UP001324427">
    <property type="component" value="Unassembled WGS sequence"/>
</dbReference>
<dbReference type="Gene3D" id="1.25.40.180">
    <property type="match status" value="1"/>
</dbReference>
<dbReference type="PANTHER" id="PTHR23253:SF9">
    <property type="entry name" value="EUKARYOTIC TRANSLATION INITIATION FACTOR 4 GAMMA 2"/>
    <property type="match status" value="1"/>
</dbReference>